<dbReference type="Proteomes" id="UP001293254">
    <property type="component" value="Unassembled WGS sequence"/>
</dbReference>
<reference evidence="2" key="1">
    <citation type="submission" date="2020-06" db="EMBL/GenBank/DDBJ databases">
        <authorList>
            <person name="Li T."/>
            <person name="Hu X."/>
            <person name="Zhang T."/>
            <person name="Song X."/>
            <person name="Zhang H."/>
            <person name="Dai N."/>
            <person name="Sheng W."/>
            <person name="Hou X."/>
            <person name="Wei L."/>
        </authorList>
    </citation>
    <scope>NUCLEOTIDE SEQUENCE</scope>
    <source>
        <strain evidence="2">3651</strain>
        <tissue evidence="2">Leaf</tissue>
    </source>
</reference>
<evidence type="ECO:0000313" key="3">
    <source>
        <dbReference type="Proteomes" id="UP001293254"/>
    </source>
</evidence>
<feature type="compositionally biased region" description="Low complexity" evidence="1">
    <location>
        <begin position="31"/>
        <end position="44"/>
    </location>
</feature>
<evidence type="ECO:0000256" key="1">
    <source>
        <dbReference type="SAM" id="MobiDB-lite"/>
    </source>
</evidence>
<protein>
    <submittedName>
        <fullName evidence="2">Uncharacterized protein</fullName>
    </submittedName>
</protein>
<accession>A0AAE2CHK0</accession>
<gene>
    <name evidence="2" type="ORF">Salat_1821300</name>
</gene>
<dbReference type="AlphaFoldDB" id="A0AAE2CHK0"/>
<dbReference type="EMBL" id="JACGWO010000007">
    <property type="protein sequence ID" value="KAK4422390.1"/>
    <property type="molecule type" value="Genomic_DNA"/>
</dbReference>
<name>A0AAE2CHK0_9LAMI</name>
<keyword evidence="3" id="KW-1185">Reference proteome</keyword>
<sequence length="155" mass="17830">MPKLPDLIEIQTLHREMSTSPPPRGLICKESASSSPPSSSSPNRYSRRSELPRILNISYRSMDSPVRISSRAQHNASSILKRRHLPPRIVRFRRHHHHRFPLLLDHKFPPPPPPPPLSKVWDSPRTPTPLAFRSPFPNHPPQLRLWDRLLSGSPL</sequence>
<proteinExistence type="predicted"/>
<comment type="caution">
    <text evidence="2">The sequence shown here is derived from an EMBL/GenBank/DDBJ whole genome shotgun (WGS) entry which is preliminary data.</text>
</comment>
<feature type="region of interest" description="Disordered" evidence="1">
    <location>
        <begin position="13"/>
        <end position="49"/>
    </location>
</feature>
<evidence type="ECO:0000313" key="2">
    <source>
        <dbReference type="EMBL" id="KAK4422390.1"/>
    </source>
</evidence>
<reference evidence="2" key="2">
    <citation type="journal article" date="2024" name="Plant">
        <title>Genomic evolution and insights into agronomic trait innovations of Sesamum species.</title>
        <authorList>
            <person name="Miao H."/>
            <person name="Wang L."/>
            <person name="Qu L."/>
            <person name="Liu H."/>
            <person name="Sun Y."/>
            <person name="Le M."/>
            <person name="Wang Q."/>
            <person name="Wei S."/>
            <person name="Zheng Y."/>
            <person name="Lin W."/>
            <person name="Duan Y."/>
            <person name="Cao H."/>
            <person name="Xiong S."/>
            <person name="Wang X."/>
            <person name="Wei L."/>
            <person name="Li C."/>
            <person name="Ma Q."/>
            <person name="Ju M."/>
            <person name="Zhao R."/>
            <person name="Li G."/>
            <person name="Mu C."/>
            <person name="Tian Q."/>
            <person name="Mei H."/>
            <person name="Zhang T."/>
            <person name="Gao T."/>
            <person name="Zhang H."/>
        </authorList>
    </citation>
    <scope>NUCLEOTIDE SEQUENCE</scope>
    <source>
        <strain evidence="2">3651</strain>
    </source>
</reference>
<organism evidence="2 3">
    <name type="scientific">Sesamum alatum</name>
    <dbReference type="NCBI Taxonomy" id="300844"/>
    <lineage>
        <taxon>Eukaryota</taxon>
        <taxon>Viridiplantae</taxon>
        <taxon>Streptophyta</taxon>
        <taxon>Embryophyta</taxon>
        <taxon>Tracheophyta</taxon>
        <taxon>Spermatophyta</taxon>
        <taxon>Magnoliopsida</taxon>
        <taxon>eudicotyledons</taxon>
        <taxon>Gunneridae</taxon>
        <taxon>Pentapetalae</taxon>
        <taxon>asterids</taxon>
        <taxon>lamiids</taxon>
        <taxon>Lamiales</taxon>
        <taxon>Pedaliaceae</taxon>
        <taxon>Sesamum</taxon>
    </lineage>
</organism>